<dbReference type="OrthoDB" id="3782326at2759"/>
<gene>
    <name evidence="2" type="ORF">E8E13_009563</name>
</gene>
<accession>A0A9P4TH72</accession>
<evidence type="ECO:0000313" key="3">
    <source>
        <dbReference type="Proteomes" id="UP000801428"/>
    </source>
</evidence>
<sequence length="228" mass="25624">MPSIYKTLLLGKDLSNPYIRPYHPAHRAQAGPQTENVQHTTPGDYPTRPKTPDARKTRSYFGPYSAAKNSSKDDTQAKLERGDAGREYASRQVGGRSEGDNERRGRDSEAEGSRKWWARSKLRKEDRENEALNSRSPSPTMLEEARRLAGRDPITGKKRREQAQAQGQGNGQFTSYNARSGQSLVPATQPSANLQKWREEERQRAAREIGGYFAPERPAVREYYGSGA</sequence>
<feature type="compositionally biased region" description="Basic and acidic residues" evidence="1">
    <location>
        <begin position="70"/>
        <end position="89"/>
    </location>
</feature>
<evidence type="ECO:0000256" key="1">
    <source>
        <dbReference type="SAM" id="MobiDB-lite"/>
    </source>
</evidence>
<feature type="compositionally biased region" description="Basic and acidic residues" evidence="1">
    <location>
        <begin position="97"/>
        <end position="114"/>
    </location>
</feature>
<dbReference type="Proteomes" id="UP000801428">
    <property type="component" value="Unassembled WGS sequence"/>
</dbReference>
<reference evidence="2" key="1">
    <citation type="submission" date="2019-04" db="EMBL/GenBank/DDBJ databases">
        <title>Sequencing of skin fungus with MAO and IRED activity.</title>
        <authorList>
            <person name="Marsaioli A.J."/>
            <person name="Bonatto J.M.C."/>
            <person name="Reis Junior O."/>
        </authorList>
    </citation>
    <scope>NUCLEOTIDE SEQUENCE</scope>
    <source>
        <strain evidence="2">30M1</strain>
    </source>
</reference>
<name>A0A9P4TH72_CURKU</name>
<evidence type="ECO:0000313" key="2">
    <source>
        <dbReference type="EMBL" id="KAF3003745.1"/>
    </source>
</evidence>
<keyword evidence="3" id="KW-1185">Reference proteome</keyword>
<feature type="compositionally biased region" description="Polar residues" evidence="1">
    <location>
        <begin position="173"/>
        <end position="194"/>
    </location>
</feature>
<proteinExistence type="predicted"/>
<comment type="caution">
    <text evidence="2">The sequence shown here is derived from an EMBL/GenBank/DDBJ whole genome shotgun (WGS) entry which is preliminary data.</text>
</comment>
<protein>
    <submittedName>
        <fullName evidence="2">Uncharacterized protein</fullName>
    </submittedName>
</protein>
<feature type="compositionally biased region" description="Polar residues" evidence="1">
    <location>
        <begin position="31"/>
        <end position="41"/>
    </location>
</feature>
<dbReference type="EMBL" id="SWKU01000009">
    <property type="protein sequence ID" value="KAF3003745.1"/>
    <property type="molecule type" value="Genomic_DNA"/>
</dbReference>
<organism evidence="2 3">
    <name type="scientific">Curvularia kusanoi</name>
    <name type="common">Cochliobolus kusanoi</name>
    <dbReference type="NCBI Taxonomy" id="90978"/>
    <lineage>
        <taxon>Eukaryota</taxon>
        <taxon>Fungi</taxon>
        <taxon>Dikarya</taxon>
        <taxon>Ascomycota</taxon>
        <taxon>Pezizomycotina</taxon>
        <taxon>Dothideomycetes</taxon>
        <taxon>Pleosporomycetidae</taxon>
        <taxon>Pleosporales</taxon>
        <taxon>Pleosporineae</taxon>
        <taxon>Pleosporaceae</taxon>
        <taxon>Curvularia</taxon>
    </lineage>
</organism>
<feature type="region of interest" description="Disordered" evidence="1">
    <location>
        <begin position="20"/>
        <end position="202"/>
    </location>
</feature>
<dbReference type="AlphaFoldDB" id="A0A9P4TH72"/>